<evidence type="ECO:0000313" key="2">
    <source>
        <dbReference type="Proteomes" id="UP000239757"/>
    </source>
</evidence>
<dbReference type="AlphaFoldDB" id="A0A2P5XZN8"/>
<gene>
    <name evidence="1" type="ORF">GOBAR_AA11835</name>
</gene>
<dbReference type="InterPro" id="IPR001563">
    <property type="entry name" value="Peptidase_S10"/>
</dbReference>
<organism evidence="1 2">
    <name type="scientific">Gossypium barbadense</name>
    <name type="common">Sea Island cotton</name>
    <name type="synonym">Hibiscus barbadensis</name>
    <dbReference type="NCBI Taxonomy" id="3634"/>
    <lineage>
        <taxon>Eukaryota</taxon>
        <taxon>Viridiplantae</taxon>
        <taxon>Streptophyta</taxon>
        <taxon>Embryophyta</taxon>
        <taxon>Tracheophyta</taxon>
        <taxon>Spermatophyta</taxon>
        <taxon>Magnoliopsida</taxon>
        <taxon>eudicotyledons</taxon>
        <taxon>Gunneridae</taxon>
        <taxon>Pentapetalae</taxon>
        <taxon>rosids</taxon>
        <taxon>malvids</taxon>
        <taxon>Malvales</taxon>
        <taxon>Malvaceae</taxon>
        <taxon>Malvoideae</taxon>
        <taxon>Gossypium</taxon>
    </lineage>
</organism>
<sequence>MTILRYVCQHYRDSVSPCSMVMSHATLPLHIFPMSPLISTNIFWFTSQQVFKRIDVYVKTIVNYLNWKAVRKALHAQLVGVKKWTVCSKNVDYFQLQSRELKRRLQ</sequence>
<dbReference type="Proteomes" id="UP000239757">
    <property type="component" value="Unassembled WGS sequence"/>
</dbReference>
<dbReference type="EMBL" id="KZ663953">
    <property type="protein sequence ID" value="PPS08807.1"/>
    <property type="molecule type" value="Genomic_DNA"/>
</dbReference>
<dbReference type="GO" id="GO:0004185">
    <property type="term" value="F:serine-type carboxypeptidase activity"/>
    <property type="evidence" value="ECO:0007669"/>
    <property type="project" value="InterPro"/>
</dbReference>
<dbReference type="Pfam" id="PF00450">
    <property type="entry name" value="Peptidase_S10"/>
    <property type="match status" value="1"/>
</dbReference>
<protein>
    <submittedName>
        <fullName evidence="1">Uncharacterized protein</fullName>
    </submittedName>
</protein>
<name>A0A2P5XZN8_GOSBA</name>
<reference evidence="1 2" key="1">
    <citation type="submission" date="2015-01" db="EMBL/GenBank/DDBJ databases">
        <title>Genome of allotetraploid Gossypium barbadense reveals genomic plasticity and fiber elongation in cotton evolution.</title>
        <authorList>
            <person name="Chen X."/>
            <person name="Liu X."/>
            <person name="Zhao B."/>
            <person name="Zheng H."/>
            <person name="Hu Y."/>
            <person name="Lu G."/>
            <person name="Yang C."/>
            <person name="Chen J."/>
            <person name="Shan C."/>
            <person name="Zhang L."/>
            <person name="Zhou Y."/>
            <person name="Wang L."/>
            <person name="Guo W."/>
            <person name="Bai Y."/>
            <person name="Ruan J."/>
            <person name="Shangguan X."/>
            <person name="Mao Y."/>
            <person name="Jiang J."/>
            <person name="Zhu Y."/>
            <person name="Lei J."/>
            <person name="Kang H."/>
            <person name="Chen S."/>
            <person name="He X."/>
            <person name="Wang R."/>
            <person name="Wang Y."/>
            <person name="Chen J."/>
            <person name="Wang L."/>
            <person name="Yu S."/>
            <person name="Wang B."/>
            <person name="Wei J."/>
            <person name="Song S."/>
            <person name="Lu X."/>
            <person name="Gao Z."/>
            <person name="Gu W."/>
            <person name="Deng X."/>
            <person name="Ma D."/>
            <person name="Wang S."/>
            <person name="Liang W."/>
            <person name="Fang L."/>
            <person name="Cai C."/>
            <person name="Zhu X."/>
            <person name="Zhou B."/>
            <person name="Zhang Y."/>
            <person name="Chen Z."/>
            <person name="Xu S."/>
            <person name="Zhu R."/>
            <person name="Wang S."/>
            <person name="Zhang T."/>
            <person name="Zhao G."/>
        </authorList>
    </citation>
    <scope>NUCLEOTIDE SEQUENCE [LARGE SCALE GENOMIC DNA]</scope>
    <source>
        <strain evidence="2">cv. Xinhai21</strain>
        <tissue evidence="1">Leaf</tissue>
    </source>
</reference>
<dbReference type="GO" id="GO:0006508">
    <property type="term" value="P:proteolysis"/>
    <property type="evidence" value="ECO:0007669"/>
    <property type="project" value="InterPro"/>
</dbReference>
<evidence type="ECO:0000313" key="1">
    <source>
        <dbReference type="EMBL" id="PPS08807.1"/>
    </source>
</evidence>
<accession>A0A2P5XZN8</accession>
<dbReference type="OrthoDB" id="1747894at2759"/>
<dbReference type="Gene3D" id="6.10.250.940">
    <property type="match status" value="1"/>
</dbReference>
<proteinExistence type="predicted"/>